<dbReference type="GO" id="GO:0043130">
    <property type="term" value="F:ubiquitin binding"/>
    <property type="evidence" value="ECO:0007669"/>
    <property type="project" value="TreeGrafter"/>
</dbReference>
<evidence type="ECO:0000256" key="2">
    <source>
        <dbReference type="ARBA" id="ARBA00022679"/>
    </source>
</evidence>
<keyword evidence="2" id="KW-0808">Transferase</keyword>
<dbReference type="AlphaFoldDB" id="A0A9P0T7R7"/>
<dbReference type="PANTHER" id="PTHR22770:SF13">
    <property type="entry name" value="RING-TYPE DOMAIN-CONTAINING PROTEIN"/>
    <property type="match status" value="1"/>
</dbReference>
<accession>A0A9P0T7R7</accession>
<feature type="region of interest" description="Disordered" evidence="10">
    <location>
        <begin position="460"/>
        <end position="489"/>
    </location>
</feature>
<dbReference type="InterPro" id="IPR013083">
    <property type="entry name" value="Znf_RING/FYVE/PHD"/>
</dbReference>
<dbReference type="GO" id="GO:0071797">
    <property type="term" value="C:LUBAC complex"/>
    <property type="evidence" value="ECO:0007669"/>
    <property type="project" value="TreeGrafter"/>
</dbReference>
<protein>
    <recommendedName>
        <fullName evidence="16">RanBP-type and C3HC4-type zinc finger-containing protein 1</fullName>
    </recommendedName>
</protein>
<dbReference type="CDD" id="cd20358">
    <property type="entry name" value="Rcat_RBR_HOIL1"/>
    <property type="match status" value="1"/>
</dbReference>
<dbReference type="Proteomes" id="UP001152562">
    <property type="component" value="Unassembled WGS sequence"/>
</dbReference>
<feature type="region of interest" description="Disordered" evidence="10">
    <location>
        <begin position="165"/>
        <end position="195"/>
    </location>
</feature>
<organism evidence="14 15">
    <name type="scientific">Pieris brassicae</name>
    <name type="common">White butterfly</name>
    <name type="synonym">Large white butterfly</name>
    <dbReference type="NCBI Taxonomy" id="7116"/>
    <lineage>
        <taxon>Eukaryota</taxon>
        <taxon>Metazoa</taxon>
        <taxon>Ecdysozoa</taxon>
        <taxon>Arthropoda</taxon>
        <taxon>Hexapoda</taxon>
        <taxon>Insecta</taxon>
        <taxon>Pterygota</taxon>
        <taxon>Neoptera</taxon>
        <taxon>Endopterygota</taxon>
        <taxon>Lepidoptera</taxon>
        <taxon>Glossata</taxon>
        <taxon>Ditrysia</taxon>
        <taxon>Papilionoidea</taxon>
        <taxon>Pieridae</taxon>
        <taxon>Pierinae</taxon>
        <taxon>Pieris</taxon>
    </lineage>
</organism>
<dbReference type="GO" id="GO:0008270">
    <property type="term" value="F:zinc ion binding"/>
    <property type="evidence" value="ECO:0007669"/>
    <property type="project" value="UniProtKB-KW"/>
</dbReference>
<dbReference type="InterPro" id="IPR001841">
    <property type="entry name" value="Znf_RING"/>
</dbReference>
<dbReference type="FunFam" id="3.30.40.10:FF:000137">
    <property type="entry name" value="RanBP-type and C3HC4-type zinc finger-containing protein 1"/>
    <property type="match status" value="1"/>
</dbReference>
<evidence type="ECO:0000256" key="5">
    <source>
        <dbReference type="ARBA" id="ARBA00022771"/>
    </source>
</evidence>
<dbReference type="InterPro" id="IPR044066">
    <property type="entry name" value="TRIAD_supradom"/>
</dbReference>
<dbReference type="Gene3D" id="3.30.40.10">
    <property type="entry name" value="Zinc/RING finger domain, C3HC4 (zinc finger)"/>
    <property type="match status" value="1"/>
</dbReference>
<keyword evidence="7" id="KW-0862">Zinc</keyword>
<dbReference type="GO" id="GO:0043161">
    <property type="term" value="P:proteasome-mediated ubiquitin-dependent protein catabolic process"/>
    <property type="evidence" value="ECO:0007669"/>
    <property type="project" value="TreeGrafter"/>
</dbReference>
<dbReference type="InterPro" id="IPR047558">
    <property type="entry name" value="BRcat_RBR_HOIL1"/>
</dbReference>
<feature type="region of interest" description="Disordered" evidence="10">
    <location>
        <begin position="88"/>
        <end position="109"/>
    </location>
</feature>
<feature type="compositionally biased region" description="Basic and acidic residues" evidence="10">
    <location>
        <begin position="95"/>
        <end position="109"/>
    </location>
</feature>
<evidence type="ECO:0000256" key="1">
    <source>
        <dbReference type="ARBA" id="ARBA00004906"/>
    </source>
</evidence>
<evidence type="ECO:0000313" key="14">
    <source>
        <dbReference type="EMBL" id="CAH4006532.1"/>
    </source>
</evidence>
<dbReference type="InterPro" id="IPR017907">
    <property type="entry name" value="Znf_RING_CS"/>
</dbReference>
<dbReference type="PROSITE" id="PS00518">
    <property type="entry name" value="ZF_RING_1"/>
    <property type="match status" value="1"/>
</dbReference>
<evidence type="ECO:0000256" key="6">
    <source>
        <dbReference type="ARBA" id="ARBA00022786"/>
    </source>
</evidence>
<dbReference type="InterPro" id="IPR047557">
    <property type="entry name" value="Rcat_RBR_HOIL1"/>
</dbReference>
<proteinExistence type="predicted"/>
<feature type="domain" description="RING-type" evidence="13">
    <location>
        <begin position="933"/>
        <end position="1156"/>
    </location>
</feature>
<evidence type="ECO:0000256" key="3">
    <source>
        <dbReference type="ARBA" id="ARBA00022723"/>
    </source>
</evidence>
<dbReference type="SUPFAM" id="SSF57850">
    <property type="entry name" value="RING/U-box"/>
    <property type="match status" value="3"/>
</dbReference>
<feature type="coiled-coil region" evidence="9">
    <location>
        <begin position="677"/>
        <end position="704"/>
    </location>
</feature>
<evidence type="ECO:0000259" key="13">
    <source>
        <dbReference type="PROSITE" id="PS51873"/>
    </source>
</evidence>
<keyword evidence="4" id="KW-0677">Repeat</keyword>
<keyword evidence="15" id="KW-1185">Reference proteome</keyword>
<name>A0A9P0T7R7_PIEBR</name>
<dbReference type="InterPro" id="IPR047559">
    <property type="entry name" value="HOIL1_RBR_mRING-HC-C3HC3D"/>
</dbReference>
<keyword evidence="11" id="KW-0732">Signal</keyword>
<dbReference type="CDD" id="cd16633">
    <property type="entry name" value="mRING-HC-C3HC3D_RBR_HOIL1"/>
    <property type="match status" value="1"/>
</dbReference>
<evidence type="ECO:0000256" key="11">
    <source>
        <dbReference type="SAM" id="SignalP"/>
    </source>
</evidence>
<dbReference type="PROSITE" id="PS51873">
    <property type="entry name" value="TRIAD"/>
    <property type="match status" value="1"/>
</dbReference>
<gene>
    <name evidence="14" type="ORF">PIBRA_LOCUS2963</name>
</gene>
<dbReference type="Gene3D" id="3.10.20.90">
    <property type="entry name" value="Phosphatidylinositol 3-kinase Catalytic Subunit, Chain A, domain 1"/>
    <property type="match status" value="1"/>
</dbReference>
<comment type="pathway">
    <text evidence="1">Protein modification; protein ubiquitination.</text>
</comment>
<evidence type="ECO:0000313" key="15">
    <source>
        <dbReference type="Proteomes" id="UP001152562"/>
    </source>
</evidence>
<dbReference type="GO" id="GO:0097039">
    <property type="term" value="P:protein linear polyubiquitination"/>
    <property type="evidence" value="ECO:0007669"/>
    <property type="project" value="TreeGrafter"/>
</dbReference>
<reference evidence="14" key="1">
    <citation type="submission" date="2022-05" db="EMBL/GenBank/DDBJ databases">
        <authorList>
            <person name="Okamura Y."/>
        </authorList>
    </citation>
    <scope>NUCLEOTIDE SEQUENCE</scope>
</reference>
<keyword evidence="3" id="KW-0479">Metal-binding</keyword>
<comment type="caution">
    <text evidence="14">The sequence shown here is derived from an EMBL/GenBank/DDBJ whole genome shotgun (WGS) entry which is preliminary data.</text>
</comment>
<evidence type="ECO:0000256" key="9">
    <source>
        <dbReference type="SAM" id="Coils"/>
    </source>
</evidence>
<evidence type="ECO:0000256" key="8">
    <source>
        <dbReference type="PROSITE-ProRule" id="PRU00175"/>
    </source>
</evidence>
<evidence type="ECO:0000259" key="12">
    <source>
        <dbReference type="PROSITE" id="PS50089"/>
    </source>
</evidence>
<keyword evidence="6" id="KW-0833">Ubl conjugation pathway</keyword>
<dbReference type="CDD" id="cd20345">
    <property type="entry name" value="BRcat_RBR_HOIL1"/>
    <property type="match status" value="1"/>
</dbReference>
<feature type="chain" id="PRO_5040316661" description="RanBP-type and C3HC4-type zinc finger-containing protein 1" evidence="11">
    <location>
        <begin position="18"/>
        <end position="1160"/>
    </location>
</feature>
<evidence type="ECO:0000256" key="7">
    <source>
        <dbReference type="ARBA" id="ARBA00022833"/>
    </source>
</evidence>
<dbReference type="PANTHER" id="PTHR22770">
    <property type="entry name" value="UBIQUITIN CONJUGATING ENZYME 7 INTERACTING PROTEIN-RELATED"/>
    <property type="match status" value="1"/>
</dbReference>
<dbReference type="PROSITE" id="PS50089">
    <property type="entry name" value="ZF_RING_2"/>
    <property type="match status" value="1"/>
</dbReference>
<sequence>MLCVKIWLLTLSAHVSSLWVMNGDVEVEAPRPRPLSAGLWTIFSWLRRSERSSSSESISSVGSDRTAASFDFLPPIYYPNSQAPITLPLNSPTDSYKRRVQERNLRRQRERGVTLHRKYGLWREEGGYDGFSLPPANKNIGESGGNQRCRRAASECFHRRAAYVPGKRHAPPPPTFVTTSLPRSYKRKRPAPKPPLKAIAENKENIEINNNDTLLRTLPSSDNSTKENIVNNVQGTSSNSSKIIFIPQLPSTETDKASDKPRKEIKLRTEKSFLKQIFENKKRHSADISHVKFLPSISELDKQAAEIIENNKLTHNYTYLEDNNLMNEEHAINSNSEKMWMCTKCLRKYNTSIKSCVYCVPKENELTKIINSQCKASSSSTQTELSSQLSKDVEEKKKLREILKEMKDSLPKKQSQKKTKHTINFEVNNESNETPTLRIGTTVNENKEEPLAHNKLQKLNQEPSTSAALSTGNHSNNKRHTFIDEKTNNSLEGNSESLIRAIITSNNLKKPLVKVKPNEDSVSNTKAAAISKSREVPKEISLKFTHDNLPASNNNQLKLFENIDRNQAIKENKITTNTNSGLSTHTPLSISSLLNPIYQPKATTSTQCFQVASKTNLNTTLKTEVLLNSDVTFLQLKSVTKTPAKDLDNTNTEKVKFKKEPTNASSNQMKLDPKTVSQIIKKSIEQKEKQLQENEAKIEAVRSGEYIKRRELINQLESSIAKGDETAAAEAASKLAKLRLSCSVLSYSSQIVAGPSTSGITIPKQEKLMNNDNVDPQENKTFVVSEGLRKINKNNTNNSKTEAVQQIDDHKDAMNDIIPIEVWIEDKIAARGPVRLNISQRSTVADLKREALSYLGIEIRLQRWIVGKSLCTDDNMPIISLAGTAFDAPFYLCLVESDENKASKTEASSLVKLGEFYTELIKLEQQALILNAENFECGVCLEECAVGDGAVLRDCLHTFCRGCLSDAVRHCEEPIISCPAVGCPGVLQDREIRALLSAEDYDKWLARGLAVAESGTRNNFHCRTPDCSGWAFCEPGVRVFPCPVCKKKNCIPCQALHDGETCEQYQKKLCEVTADNTDAGTQALLDSLISRGEALRCPECQAIITKKWGCDWVKCSACKTEICWVTKGRRWGPGGRGDTSGGCKCGVEGKKCHPTCSYCH</sequence>
<feature type="domain" description="RING-type" evidence="12">
    <location>
        <begin position="937"/>
        <end position="979"/>
    </location>
</feature>
<evidence type="ECO:0000256" key="10">
    <source>
        <dbReference type="SAM" id="MobiDB-lite"/>
    </source>
</evidence>
<feature type="signal peptide" evidence="11">
    <location>
        <begin position="1"/>
        <end position="17"/>
    </location>
</feature>
<evidence type="ECO:0008006" key="16">
    <source>
        <dbReference type="Google" id="ProtNLM"/>
    </source>
</evidence>
<dbReference type="InterPro" id="IPR051628">
    <property type="entry name" value="LUBAC_E3_Ligases"/>
</dbReference>
<evidence type="ECO:0000256" key="4">
    <source>
        <dbReference type="ARBA" id="ARBA00022737"/>
    </source>
</evidence>
<dbReference type="EMBL" id="CALOZG010000003">
    <property type="protein sequence ID" value="CAH4006532.1"/>
    <property type="molecule type" value="Genomic_DNA"/>
</dbReference>
<feature type="compositionally biased region" description="Polar residues" evidence="10">
    <location>
        <begin position="460"/>
        <end position="475"/>
    </location>
</feature>
<keyword evidence="9" id="KW-0175">Coiled coil</keyword>
<keyword evidence="5 8" id="KW-0863">Zinc-finger</keyword>
<dbReference type="GO" id="GO:0004842">
    <property type="term" value="F:ubiquitin-protein transferase activity"/>
    <property type="evidence" value="ECO:0007669"/>
    <property type="project" value="TreeGrafter"/>
</dbReference>